<keyword evidence="1" id="KW-0479">Metal-binding</keyword>
<feature type="compositionally biased region" description="Basic and acidic residues" evidence="5">
    <location>
        <begin position="185"/>
        <end position="203"/>
    </location>
</feature>
<dbReference type="PROSITE" id="PS50089">
    <property type="entry name" value="ZF_RING_2"/>
    <property type="match status" value="1"/>
</dbReference>
<feature type="region of interest" description="Disordered" evidence="5">
    <location>
        <begin position="134"/>
        <end position="219"/>
    </location>
</feature>
<feature type="region of interest" description="Disordered" evidence="5">
    <location>
        <begin position="40"/>
        <end position="68"/>
    </location>
</feature>
<feature type="compositionally biased region" description="Low complexity" evidence="5">
    <location>
        <begin position="411"/>
        <end position="423"/>
    </location>
</feature>
<dbReference type="PANTHER" id="PTHR15710">
    <property type="entry name" value="E3 UBIQUITIN-PROTEIN LIGASE PRAJA"/>
    <property type="match status" value="1"/>
</dbReference>
<evidence type="ECO:0000256" key="1">
    <source>
        <dbReference type="ARBA" id="ARBA00022723"/>
    </source>
</evidence>
<feature type="region of interest" description="Disordered" evidence="5">
    <location>
        <begin position="573"/>
        <end position="623"/>
    </location>
</feature>
<feature type="compositionally biased region" description="Low complexity" evidence="5">
    <location>
        <begin position="573"/>
        <end position="584"/>
    </location>
</feature>
<feature type="region of interest" description="Disordered" evidence="5">
    <location>
        <begin position="800"/>
        <end position="861"/>
    </location>
</feature>
<dbReference type="EMBL" id="MLYV02000442">
    <property type="protein sequence ID" value="PSR97187.1"/>
    <property type="molecule type" value="Genomic_DNA"/>
</dbReference>
<dbReference type="AlphaFoldDB" id="A0A2R6PVA3"/>
<evidence type="ECO:0000256" key="2">
    <source>
        <dbReference type="ARBA" id="ARBA00022771"/>
    </source>
</evidence>
<feature type="compositionally biased region" description="Pro residues" evidence="5">
    <location>
        <begin position="820"/>
        <end position="834"/>
    </location>
</feature>
<feature type="compositionally biased region" description="Low complexity" evidence="5">
    <location>
        <begin position="274"/>
        <end position="284"/>
    </location>
</feature>
<feature type="region of interest" description="Disordered" evidence="5">
    <location>
        <begin position="647"/>
        <end position="691"/>
    </location>
</feature>
<feature type="compositionally biased region" description="Low complexity" evidence="5">
    <location>
        <begin position="804"/>
        <end position="819"/>
    </location>
</feature>
<evidence type="ECO:0000256" key="5">
    <source>
        <dbReference type="SAM" id="MobiDB-lite"/>
    </source>
</evidence>
<dbReference type="OrthoDB" id="8062037at2759"/>
<feature type="region of interest" description="Disordered" evidence="5">
    <location>
        <begin position="236"/>
        <end position="256"/>
    </location>
</feature>
<name>A0A2R6PVA3_9APHY</name>
<sequence length="977" mass="104290">MDNNHHGFVRHLLDHPQVRQQIGEAVHALFGGLLNHNHRQSADEVDTDMPSTPAASTQDPPPYEAVDRETAPVEGPLPASLITSTSSVPAEANMSHVAYNYESDDSMPSLGTVSESTDNEDTFDVEMSENQIFLPHPLSSGSTSGDEPMSRPPSSIRNSRRARVEEDEDEDVMRETNRQRMHPPVPEDAHDHHFHPDIHDHAQHHAQQQQPPNGHPPLLSRVTYVVDILPPAAIPPPTATATAAGQRPQPTGARGAPPIFYPFGPAGFHFHAAPGGAPANAEGGTNVPDTDGQHAGTNFEHDFNIFVQGLRQMNAMPWAGFFNNFEEQEDPERAKKLLTGLEEVPEGLVKRMEIVGSDEGEKPVCAVCFDGLLDPEAGTFGEENKEEEADYHDGDPTHAGGSAPMEVEAEPTTNSSAPSPTTSDEQAKFVESVKHKVIVLPCSHVFHASCLLPWFTRPHRTTCPTCRFDIDPDSLTLSVPVGNRRARPRPPHQAPAEPGAGQPIPAADGTGATHPNPVHTPFGGDMPLPIPPPQAGHGPRPHVHGRGTSFRIGEMPFGFIVDVNIFPGHVPPQQQQGQGAVPGHIHLPRFGPPPQRTPAQPANPANADANAPGASARPRPFNPGMAGLGPVPVPVGMFAGPALFEQFLFGPQPPPPSGPAHADTEPVDPARTAAAEPQPPQPQPRPPTATANAGATLADLLGLGRFEPQLGAGAQAQEPLPSFEEFVNLVGQPAPPMAQAPPPDQPPATEGAHPQPQPPPLRQWQGFFPGGQAGSPEAEAQMNVMLDDIATSLFQQMFPGIGGARRPTGAAGAQGATDAPPVPPGPIPFNIPPHPRQRPSPQTPSEKRQWAPPPPPGPTLRERVEKKEREMGLRCSDISCGLGPSDEDPRPVVDPREMRQVHIHPLQGQGEGKESVCDHMFHPACLVSAERVAGWSGADQKKEVEGDEEEVQVSCPACRAVGCISRIDWDEGACALA</sequence>
<evidence type="ECO:0000256" key="4">
    <source>
        <dbReference type="PROSITE-ProRule" id="PRU00175"/>
    </source>
</evidence>
<keyword evidence="3" id="KW-0862">Zinc</keyword>
<comment type="caution">
    <text evidence="7">The sequence shown here is derived from an EMBL/GenBank/DDBJ whole genome shotgun (WGS) entry which is preliminary data.</text>
</comment>
<evidence type="ECO:0000313" key="8">
    <source>
        <dbReference type="Proteomes" id="UP000186601"/>
    </source>
</evidence>
<dbReference type="Proteomes" id="UP000186601">
    <property type="component" value="Unassembled WGS sequence"/>
</dbReference>
<dbReference type="Pfam" id="PF13639">
    <property type="entry name" value="zf-RING_2"/>
    <property type="match status" value="1"/>
</dbReference>
<accession>A0A2R6PVA3</accession>
<feature type="compositionally biased region" description="Low complexity" evidence="5">
    <location>
        <begin position="597"/>
        <end position="618"/>
    </location>
</feature>
<organism evidence="7 8">
    <name type="scientific">Hermanssonia centrifuga</name>
    <dbReference type="NCBI Taxonomy" id="98765"/>
    <lineage>
        <taxon>Eukaryota</taxon>
        <taxon>Fungi</taxon>
        <taxon>Dikarya</taxon>
        <taxon>Basidiomycota</taxon>
        <taxon>Agaricomycotina</taxon>
        <taxon>Agaricomycetes</taxon>
        <taxon>Polyporales</taxon>
        <taxon>Meruliaceae</taxon>
        <taxon>Hermanssonia</taxon>
    </lineage>
</organism>
<dbReference type="InterPro" id="IPR013083">
    <property type="entry name" value="Znf_RING/FYVE/PHD"/>
</dbReference>
<evidence type="ECO:0000256" key="3">
    <source>
        <dbReference type="ARBA" id="ARBA00022833"/>
    </source>
</evidence>
<feature type="region of interest" description="Disordered" evidence="5">
    <location>
        <begin position="274"/>
        <end position="293"/>
    </location>
</feature>
<feature type="compositionally biased region" description="Polar residues" evidence="5">
    <location>
        <begin position="49"/>
        <end position="58"/>
    </location>
</feature>
<gene>
    <name evidence="7" type="ORF">PHLCEN_2v4352</name>
</gene>
<keyword evidence="8" id="KW-1185">Reference proteome</keyword>
<feature type="region of interest" description="Disordered" evidence="5">
    <location>
        <begin position="732"/>
        <end position="776"/>
    </location>
</feature>
<feature type="compositionally biased region" description="Pro residues" evidence="5">
    <location>
        <begin position="733"/>
        <end position="746"/>
    </location>
</feature>
<dbReference type="Gene3D" id="3.30.40.10">
    <property type="entry name" value="Zinc/RING finger domain, C3HC4 (zinc finger)"/>
    <property type="match status" value="1"/>
</dbReference>
<keyword evidence="2 4" id="KW-0863">Zinc-finger</keyword>
<dbReference type="SUPFAM" id="SSF57850">
    <property type="entry name" value="RING/U-box"/>
    <property type="match status" value="1"/>
</dbReference>
<dbReference type="InterPro" id="IPR001841">
    <property type="entry name" value="Znf_RING"/>
</dbReference>
<protein>
    <recommendedName>
        <fullName evidence="6">RING-type domain-containing protein</fullName>
    </recommendedName>
</protein>
<dbReference type="GO" id="GO:0008270">
    <property type="term" value="F:zinc ion binding"/>
    <property type="evidence" value="ECO:0007669"/>
    <property type="project" value="UniProtKB-KW"/>
</dbReference>
<feature type="region of interest" description="Disordered" evidence="5">
    <location>
        <begin position="479"/>
        <end position="548"/>
    </location>
</feature>
<feature type="compositionally biased region" description="Pro residues" evidence="5">
    <location>
        <begin position="677"/>
        <end position="687"/>
    </location>
</feature>
<feature type="domain" description="RING-type" evidence="6">
    <location>
        <begin position="365"/>
        <end position="467"/>
    </location>
</feature>
<evidence type="ECO:0000313" key="7">
    <source>
        <dbReference type="EMBL" id="PSR97187.1"/>
    </source>
</evidence>
<dbReference type="SMART" id="SM00184">
    <property type="entry name" value="RING"/>
    <property type="match status" value="2"/>
</dbReference>
<feature type="region of interest" description="Disordered" evidence="5">
    <location>
        <begin position="384"/>
        <end position="427"/>
    </location>
</feature>
<dbReference type="STRING" id="98765.A0A2R6PVA3"/>
<reference evidence="7 8" key="1">
    <citation type="submission" date="2018-02" db="EMBL/GenBank/DDBJ databases">
        <title>Genome sequence of the basidiomycete white-rot fungus Phlebia centrifuga.</title>
        <authorList>
            <person name="Granchi Z."/>
            <person name="Peng M."/>
            <person name="de Vries R.P."/>
            <person name="Hilden K."/>
            <person name="Makela M.R."/>
            <person name="Grigoriev I."/>
            <person name="Riley R."/>
        </authorList>
    </citation>
    <scope>NUCLEOTIDE SEQUENCE [LARGE SCALE GENOMIC DNA]</scope>
    <source>
        <strain evidence="7 8">FBCC195</strain>
    </source>
</reference>
<proteinExistence type="predicted"/>
<evidence type="ECO:0000259" key="6">
    <source>
        <dbReference type="PROSITE" id="PS50089"/>
    </source>
</evidence>